<keyword evidence="2" id="KW-1185">Reference proteome</keyword>
<name>A0A9X3CQ30_9VIBR</name>
<protein>
    <submittedName>
        <fullName evidence="1">Uncharacterized protein</fullName>
    </submittedName>
</protein>
<evidence type="ECO:0000313" key="1">
    <source>
        <dbReference type="EMBL" id="MCW8347508.1"/>
    </source>
</evidence>
<dbReference type="AlphaFoldDB" id="A0A9X3CQ30"/>
<organism evidence="1 2">
    <name type="scientific">Vibrio qingdaonensis</name>
    <dbReference type="NCBI Taxonomy" id="2829491"/>
    <lineage>
        <taxon>Bacteria</taxon>
        <taxon>Pseudomonadati</taxon>
        <taxon>Pseudomonadota</taxon>
        <taxon>Gammaproteobacteria</taxon>
        <taxon>Vibrionales</taxon>
        <taxon>Vibrionaceae</taxon>
        <taxon>Vibrio</taxon>
    </lineage>
</organism>
<sequence>MNNKVKFLFIALALGAGFLLPNLLNKAKTMHVDLSEYCMLSTKLCEQDGVKIQLNKDRAHPLMPVEIQVFWPNAEAEQLLVSLQGKEMDMGVVKYQLDMIKPNVYQGEIILPVCTEDSMTWYGTIAEGENSVQAAVRMTR</sequence>
<comment type="caution">
    <text evidence="1">The sequence shown here is derived from an EMBL/GenBank/DDBJ whole genome shotgun (WGS) entry which is preliminary data.</text>
</comment>
<accession>A0A9X3CQ30</accession>
<dbReference type="RefSeq" id="WP_265676038.1">
    <property type="nucleotide sequence ID" value="NZ_JAKRRY010000022.1"/>
</dbReference>
<dbReference type="Proteomes" id="UP001155587">
    <property type="component" value="Unassembled WGS sequence"/>
</dbReference>
<dbReference type="EMBL" id="JAKRRY010000022">
    <property type="protein sequence ID" value="MCW8347508.1"/>
    <property type="molecule type" value="Genomic_DNA"/>
</dbReference>
<evidence type="ECO:0000313" key="2">
    <source>
        <dbReference type="Proteomes" id="UP001155587"/>
    </source>
</evidence>
<reference evidence="1" key="1">
    <citation type="submission" date="2022-02" db="EMBL/GenBank/DDBJ databases">
        <title>Vibrio sp. nov, a new bacterium isolated from seawater.</title>
        <authorList>
            <person name="Yuan Y."/>
        </authorList>
    </citation>
    <scope>NUCLEOTIDE SEQUENCE</scope>
    <source>
        <strain evidence="1">ZSDZ65</strain>
    </source>
</reference>
<gene>
    <name evidence="1" type="ORF">MD535_16020</name>
</gene>
<proteinExistence type="predicted"/>